<dbReference type="EMBL" id="JACDQQ010000249">
    <property type="protein sequence ID" value="MBA0083833.1"/>
    <property type="molecule type" value="Genomic_DNA"/>
</dbReference>
<keyword evidence="3" id="KW-1185">Reference proteome</keyword>
<dbReference type="Proteomes" id="UP000567293">
    <property type="component" value="Unassembled WGS sequence"/>
</dbReference>
<comment type="caution">
    <text evidence="2">The sequence shown here is derived from an EMBL/GenBank/DDBJ whole genome shotgun (WGS) entry which is preliminary data.</text>
</comment>
<evidence type="ECO:0000313" key="2">
    <source>
        <dbReference type="EMBL" id="MBA0083833.1"/>
    </source>
</evidence>
<dbReference type="InterPro" id="IPR041698">
    <property type="entry name" value="Methyltransf_25"/>
</dbReference>
<sequence length="110" mass="12207">MTDVEATVQRYYGDRPVMQRIDDALRAAGVDPERPSHRDLWPFDQLHSRGIVATREHAERARLHAGMYVLEVGCGLGGASRYLAAECGCRVAAIDLTPNFVEVARILTAR</sequence>
<dbReference type="SUPFAM" id="SSF53335">
    <property type="entry name" value="S-adenosyl-L-methionine-dependent methyltransferases"/>
    <property type="match status" value="1"/>
</dbReference>
<evidence type="ECO:0000259" key="1">
    <source>
        <dbReference type="Pfam" id="PF13649"/>
    </source>
</evidence>
<proteinExistence type="predicted"/>
<organism evidence="2 3">
    <name type="scientific">Candidatus Acidiferrum panamense</name>
    <dbReference type="NCBI Taxonomy" id="2741543"/>
    <lineage>
        <taxon>Bacteria</taxon>
        <taxon>Pseudomonadati</taxon>
        <taxon>Acidobacteriota</taxon>
        <taxon>Terriglobia</taxon>
        <taxon>Candidatus Acidiferrales</taxon>
        <taxon>Candidatus Acidiferrum</taxon>
    </lineage>
</organism>
<dbReference type="AlphaFoldDB" id="A0A7V8SVF0"/>
<accession>A0A7V8SVF0</accession>
<keyword evidence="2" id="KW-0489">Methyltransferase</keyword>
<dbReference type="GO" id="GO:0008168">
    <property type="term" value="F:methyltransferase activity"/>
    <property type="evidence" value="ECO:0007669"/>
    <property type="project" value="UniProtKB-KW"/>
</dbReference>
<feature type="domain" description="Methyltransferase" evidence="1">
    <location>
        <begin position="69"/>
        <end position="105"/>
    </location>
</feature>
<evidence type="ECO:0000313" key="3">
    <source>
        <dbReference type="Proteomes" id="UP000567293"/>
    </source>
</evidence>
<dbReference type="InterPro" id="IPR029063">
    <property type="entry name" value="SAM-dependent_MTases_sf"/>
</dbReference>
<gene>
    <name evidence="2" type="ORF">HRJ53_02455</name>
</gene>
<dbReference type="GO" id="GO:0032259">
    <property type="term" value="P:methylation"/>
    <property type="evidence" value="ECO:0007669"/>
    <property type="project" value="UniProtKB-KW"/>
</dbReference>
<reference evidence="2" key="1">
    <citation type="submission" date="2020-06" db="EMBL/GenBank/DDBJ databases">
        <title>Legume-microbial interactions unlock mineral nutrients during tropical forest succession.</title>
        <authorList>
            <person name="Epihov D.Z."/>
        </authorList>
    </citation>
    <scope>NUCLEOTIDE SEQUENCE [LARGE SCALE GENOMIC DNA]</scope>
    <source>
        <strain evidence="2">Pan2503</strain>
    </source>
</reference>
<name>A0A7V8SVF0_9BACT</name>
<dbReference type="CDD" id="cd02440">
    <property type="entry name" value="AdoMet_MTases"/>
    <property type="match status" value="1"/>
</dbReference>
<dbReference type="Pfam" id="PF13649">
    <property type="entry name" value="Methyltransf_25"/>
    <property type="match status" value="1"/>
</dbReference>
<feature type="non-terminal residue" evidence="2">
    <location>
        <position position="110"/>
    </location>
</feature>
<dbReference type="Gene3D" id="3.40.50.150">
    <property type="entry name" value="Vaccinia Virus protein VP39"/>
    <property type="match status" value="1"/>
</dbReference>
<keyword evidence="2" id="KW-0808">Transferase</keyword>
<protein>
    <submittedName>
        <fullName evidence="2">Methyltransferase domain-containing protein</fullName>
    </submittedName>
</protein>